<proteinExistence type="predicted"/>
<comment type="caution">
    <text evidence="1">The sequence shown here is derived from an EMBL/GenBank/DDBJ whole genome shotgun (WGS) entry which is preliminary data.</text>
</comment>
<evidence type="ECO:0000313" key="1">
    <source>
        <dbReference type="EMBL" id="CAJ2674274.1"/>
    </source>
</evidence>
<keyword evidence="2" id="KW-1185">Reference proteome</keyword>
<sequence>MNTKALLFLAMLVASTLLISTEAARKDFNNKNDNFETNGIDESKYGDGPWHGGSGYGGRYCHHGCCDYGYHGGCIRCCYYPGEHLDIGMDAEPHN</sequence>
<dbReference type="Proteomes" id="UP001177021">
    <property type="component" value="Unassembled WGS sequence"/>
</dbReference>
<protein>
    <submittedName>
        <fullName evidence="1">Uncharacterized protein</fullName>
    </submittedName>
</protein>
<accession>A0ACB0M138</accession>
<name>A0ACB0M138_TRIPR</name>
<reference evidence="1" key="1">
    <citation type="submission" date="2023-10" db="EMBL/GenBank/DDBJ databases">
        <authorList>
            <person name="Rodriguez Cubillos JULIANA M."/>
            <person name="De Vega J."/>
        </authorList>
    </citation>
    <scope>NUCLEOTIDE SEQUENCE</scope>
</reference>
<organism evidence="1 2">
    <name type="scientific">Trifolium pratense</name>
    <name type="common">Red clover</name>
    <dbReference type="NCBI Taxonomy" id="57577"/>
    <lineage>
        <taxon>Eukaryota</taxon>
        <taxon>Viridiplantae</taxon>
        <taxon>Streptophyta</taxon>
        <taxon>Embryophyta</taxon>
        <taxon>Tracheophyta</taxon>
        <taxon>Spermatophyta</taxon>
        <taxon>Magnoliopsida</taxon>
        <taxon>eudicotyledons</taxon>
        <taxon>Gunneridae</taxon>
        <taxon>Pentapetalae</taxon>
        <taxon>rosids</taxon>
        <taxon>fabids</taxon>
        <taxon>Fabales</taxon>
        <taxon>Fabaceae</taxon>
        <taxon>Papilionoideae</taxon>
        <taxon>50 kb inversion clade</taxon>
        <taxon>NPAAA clade</taxon>
        <taxon>Hologalegina</taxon>
        <taxon>IRL clade</taxon>
        <taxon>Trifolieae</taxon>
        <taxon>Trifolium</taxon>
    </lineage>
</organism>
<gene>
    <name evidence="1" type="ORF">MILVUS5_LOCUS37560</name>
</gene>
<evidence type="ECO:0000313" key="2">
    <source>
        <dbReference type="Proteomes" id="UP001177021"/>
    </source>
</evidence>
<dbReference type="EMBL" id="CASHSV030000716">
    <property type="protein sequence ID" value="CAJ2674274.1"/>
    <property type="molecule type" value="Genomic_DNA"/>
</dbReference>